<dbReference type="InterPro" id="IPR027417">
    <property type="entry name" value="P-loop_NTPase"/>
</dbReference>
<feature type="domain" description="ABC transporter" evidence="3">
    <location>
        <begin position="3"/>
        <end position="255"/>
    </location>
</feature>
<evidence type="ECO:0000313" key="4">
    <source>
        <dbReference type="EMBL" id="AUX32385.1"/>
    </source>
</evidence>
<dbReference type="RefSeq" id="WP_129575988.1">
    <property type="nucleotide sequence ID" value="NZ_CP012672.1"/>
</dbReference>
<dbReference type="InterPro" id="IPR003439">
    <property type="entry name" value="ABC_transporter-like_ATP-bd"/>
</dbReference>
<evidence type="ECO:0000256" key="2">
    <source>
        <dbReference type="ARBA" id="ARBA00022840"/>
    </source>
</evidence>
<dbReference type="PANTHER" id="PTHR43790:SF4">
    <property type="entry name" value="GUANOSINE IMPORT ATP-BINDING PROTEIN NUPO"/>
    <property type="match status" value="1"/>
</dbReference>
<dbReference type="SMART" id="SM00382">
    <property type="entry name" value="AAA"/>
    <property type="match status" value="2"/>
</dbReference>
<dbReference type="Proteomes" id="UP000295497">
    <property type="component" value="Chromosome"/>
</dbReference>
<dbReference type="InterPro" id="IPR003593">
    <property type="entry name" value="AAA+_ATPase"/>
</dbReference>
<dbReference type="PROSITE" id="PS50893">
    <property type="entry name" value="ABC_TRANSPORTER_2"/>
    <property type="match status" value="2"/>
</dbReference>
<sequence length="520" mass="55221">MRIEIERVAKRFGPVRANDDVSLTIRAGAVHGLLGENGAGKSTLLRILGGLLRPDAGRLLFDGRPVALASPADALAAGVGVLHQEPLDFPPLTVLESFLVARPRPAAAAGGAPSPAPPSRRAAGVFLPRRAARDELLALAARFGFSVDPDEQVGRLTLGERQQIELLRLLSLGVHALLLDEPTTGISGAQQDALFSALRRLKQDGKAIVLVSHKLSDVEALCDRVTVLRQGKVAGEAEMPAGAERLVALMFGEALAPPERPPTAGDGVALALDDVGVGDHRLDLRLPRLAVRRGEVLGLAGLEGGGQRLLLRACAGLLRVRQGRVAIGGADLTGRPYPAFLRAGVGYLPADRRREGLIAGLSLEEHVALRALRPGVFLRPREIRRAAERIIEAFRIRGRPETRVEALSGGNQQRTQLALLPDGLALLLLEQPTRGLDLASARWVWEQLLARCRAGTALVFASSELDELMRYSDRVLVFSGGRVSRPVDAADLTLDRLGRMIGGELDEPAPAPAAPAGAGP</sequence>
<accession>A0A4P2QQG4</accession>
<dbReference type="SUPFAM" id="SSF52540">
    <property type="entry name" value="P-loop containing nucleoside triphosphate hydrolases"/>
    <property type="match status" value="2"/>
</dbReference>
<organism evidence="4 5">
    <name type="scientific">Sorangium cellulosum</name>
    <name type="common">Polyangium cellulosum</name>
    <dbReference type="NCBI Taxonomy" id="56"/>
    <lineage>
        <taxon>Bacteria</taxon>
        <taxon>Pseudomonadati</taxon>
        <taxon>Myxococcota</taxon>
        <taxon>Polyangia</taxon>
        <taxon>Polyangiales</taxon>
        <taxon>Polyangiaceae</taxon>
        <taxon>Sorangium</taxon>
    </lineage>
</organism>
<protein>
    <submittedName>
        <fullName evidence="4">ABC transporter</fullName>
    </submittedName>
</protein>
<reference evidence="4 5" key="1">
    <citation type="submission" date="2015-09" db="EMBL/GenBank/DDBJ databases">
        <title>Sorangium comparison.</title>
        <authorList>
            <person name="Zaburannyi N."/>
            <person name="Bunk B."/>
            <person name="Overmann J."/>
            <person name="Mueller R."/>
        </authorList>
    </citation>
    <scope>NUCLEOTIDE SEQUENCE [LARGE SCALE GENOMIC DNA]</scope>
    <source>
        <strain evidence="4 5">So ce836</strain>
    </source>
</reference>
<evidence type="ECO:0000313" key="5">
    <source>
        <dbReference type="Proteomes" id="UP000295497"/>
    </source>
</evidence>
<dbReference type="GO" id="GO:0005524">
    <property type="term" value="F:ATP binding"/>
    <property type="evidence" value="ECO:0007669"/>
    <property type="project" value="UniProtKB-KW"/>
</dbReference>
<gene>
    <name evidence="4" type="ORF">SOCE836_045220</name>
</gene>
<evidence type="ECO:0000256" key="1">
    <source>
        <dbReference type="ARBA" id="ARBA00022741"/>
    </source>
</evidence>
<dbReference type="PANTHER" id="PTHR43790">
    <property type="entry name" value="CARBOHYDRATE TRANSPORT ATP-BINDING PROTEIN MG119-RELATED"/>
    <property type="match status" value="1"/>
</dbReference>
<dbReference type="GO" id="GO:0016887">
    <property type="term" value="F:ATP hydrolysis activity"/>
    <property type="evidence" value="ECO:0007669"/>
    <property type="project" value="InterPro"/>
</dbReference>
<name>A0A4P2QQG4_SORCE</name>
<dbReference type="CDD" id="cd03216">
    <property type="entry name" value="ABC_Carb_Monos_I"/>
    <property type="match status" value="1"/>
</dbReference>
<dbReference type="EMBL" id="CP012672">
    <property type="protein sequence ID" value="AUX32385.1"/>
    <property type="molecule type" value="Genomic_DNA"/>
</dbReference>
<evidence type="ECO:0000259" key="3">
    <source>
        <dbReference type="PROSITE" id="PS50893"/>
    </source>
</evidence>
<keyword evidence="1" id="KW-0547">Nucleotide-binding</keyword>
<dbReference type="AlphaFoldDB" id="A0A4P2QQG4"/>
<dbReference type="Gene3D" id="3.40.50.300">
    <property type="entry name" value="P-loop containing nucleotide triphosphate hydrolases"/>
    <property type="match status" value="2"/>
</dbReference>
<feature type="domain" description="ABC transporter" evidence="3">
    <location>
        <begin position="269"/>
        <end position="505"/>
    </location>
</feature>
<dbReference type="InterPro" id="IPR050107">
    <property type="entry name" value="ABC_carbohydrate_import_ATPase"/>
</dbReference>
<keyword evidence="2" id="KW-0067">ATP-binding</keyword>
<proteinExistence type="predicted"/>
<dbReference type="Pfam" id="PF00005">
    <property type="entry name" value="ABC_tran"/>
    <property type="match status" value="2"/>
</dbReference>